<feature type="domain" description="LysM" evidence="3">
    <location>
        <begin position="503"/>
        <end position="549"/>
    </location>
</feature>
<evidence type="ECO:0000259" key="3">
    <source>
        <dbReference type="PROSITE" id="PS51782"/>
    </source>
</evidence>
<dbReference type="InterPro" id="IPR000189">
    <property type="entry name" value="Transglyc_AS"/>
</dbReference>
<dbReference type="GO" id="GO:0008932">
    <property type="term" value="F:lytic endotransglycosylase activity"/>
    <property type="evidence" value="ECO:0007669"/>
    <property type="project" value="TreeGrafter"/>
</dbReference>
<dbReference type="InterPro" id="IPR018392">
    <property type="entry name" value="LysM"/>
</dbReference>
<sequence length="549" mass="60697">MKYRLLAGVIASLLSTATFAEGEPVGTARLDYQLHDPAFQINDDTRQTVSALFGEGSSAVAPAVTTASYDSLWDRLRGGFAMDDTDSALVTKWENYYAARPEYLNRILERGQRYMYFVSGEVEKRGMPMELALLPMIESAYNPKAESSAKAAGMWQFIPDTGKRYGLERTWWYDGRRDVVAATQAALDYLQELHGMFGDWQLALASYNWGENAVARAIAKNQAAGLPTDFNSLRMPNETRDYVPKLLAIRNIVQNPAAYGIQLNDIPNRAYFATVSPDRHMDVKVAAELAETPVQELLRLNPGFIRPVIAHKDERLLVLPADKVDVFQKNLASYDKPLLNWQPYVTRQGENLDKLAASFGMPGDKLKDVNDINPRERVARGQTILVPKNADVNSAEQQTLLALAANRAADPLDTGANDKPQARRLAPVAVRDDSSASGVISYRVARGDTVFSIAKHYGVTVASIKTMNGLHSNHIQLGQTLKLASNGNTAGIKRISYTSPVAQKYVIKRGDTLNSIARSHNVESADIKRWNPQQSFTPGVHLVIYQPNG</sequence>
<feature type="domain" description="LysM" evidence="3">
    <location>
        <begin position="440"/>
        <end position="483"/>
    </location>
</feature>
<dbReference type="CDD" id="cd00118">
    <property type="entry name" value="LysM"/>
    <property type="match status" value="2"/>
</dbReference>
<dbReference type="SUPFAM" id="SSF53955">
    <property type="entry name" value="Lysozyme-like"/>
    <property type="match status" value="1"/>
</dbReference>
<dbReference type="PROSITE" id="PS00922">
    <property type="entry name" value="TRANSGLYCOSYLASE"/>
    <property type="match status" value="1"/>
</dbReference>
<feature type="signal peptide" evidence="2">
    <location>
        <begin position="1"/>
        <end position="20"/>
    </location>
</feature>
<evidence type="ECO:0000256" key="1">
    <source>
        <dbReference type="ARBA" id="ARBA00007734"/>
    </source>
</evidence>
<reference evidence="4 5" key="1">
    <citation type="submission" date="2020-08" db="EMBL/GenBank/DDBJ databases">
        <title>Genomic Encyclopedia of Type Strains, Phase IV (KMG-IV): sequencing the most valuable type-strain genomes for metagenomic binning, comparative biology and taxonomic classification.</title>
        <authorList>
            <person name="Goeker M."/>
        </authorList>
    </citation>
    <scope>NUCLEOTIDE SEQUENCE [LARGE SCALE GENOMIC DNA]</scope>
    <source>
        <strain evidence="4 5">DSM 18233</strain>
    </source>
</reference>
<keyword evidence="2" id="KW-0732">Signal</keyword>
<dbReference type="GO" id="GO:0000270">
    <property type="term" value="P:peptidoglycan metabolic process"/>
    <property type="evidence" value="ECO:0007669"/>
    <property type="project" value="InterPro"/>
</dbReference>
<dbReference type="InterPro" id="IPR036779">
    <property type="entry name" value="LysM_dom_sf"/>
</dbReference>
<dbReference type="InterPro" id="IPR008258">
    <property type="entry name" value="Transglycosylase_SLT_dom_1"/>
</dbReference>
<proteinExistence type="inferred from homology"/>
<dbReference type="EMBL" id="JACHHN010000003">
    <property type="protein sequence ID" value="MBB5191231.1"/>
    <property type="molecule type" value="Genomic_DNA"/>
</dbReference>
<dbReference type="PANTHER" id="PTHR33734:SF22">
    <property type="entry name" value="MEMBRANE-BOUND LYTIC MUREIN TRANSGLYCOSYLASE D"/>
    <property type="match status" value="1"/>
</dbReference>
<evidence type="ECO:0000313" key="5">
    <source>
        <dbReference type="Proteomes" id="UP000543030"/>
    </source>
</evidence>
<dbReference type="SUPFAM" id="SSF54106">
    <property type="entry name" value="LysM domain"/>
    <property type="match status" value="3"/>
</dbReference>
<gene>
    <name evidence="4" type="ORF">HNQ50_001954</name>
</gene>
<evidence type="ECO:0000256" key="2">
    <source>
        <dbReference type="SAM" id="SignalP"/>
    </source>
</evidence>
<protein>
    <submittedName>
        <fullName evidence="4">Membrane-bound lytic murein transglycosylase D</fullName>
    </submittedName>
</protein>
<dbReference type="GO" id="GO:0016020">
    <property type="term" value="C:membrane"/>
    <property type="evidence" value="ECO:0007669"/>
    <property type="project" value="InterPro"/>
</dbReference>
<evidence type="ECO:0000313" key="4">
    <source>
        <dbReference type="EMBL" id="MBB5191231.1"/>
    </source>
</evidence>
<dbReference type="InterPro" id="IPR023346">
    <property type="entry name" value="Lysozyme-like_dom_sf"/>
</dbReference>
<dbReference type="RefSeq" id="WP_184099929.1">
    <property type="nucleotide sequence ID" value="NZ_JACHHN010000003.1"/>
</dbReference>
<dbReference type="SMART" id="SM00257">
    <property type="entry name" value="LysM"/>
    <property type="match status" value="3"/>
</dbReference>
<organism evidence="4 5">
    <name type="scientific">Silvimonas terrae</name>
    <dbReference type="NCBI Taxonomy" id="300266"/>
    <lineage>
        <taxon>Bacteria</taxon>
        <taxon>Pseudomonadati</taxon>
        <taxon>Pseudomonadota</taxon>
        <taxon>Betaproteobacteria</taxon>
        <taxon>Neisseriales</taxon>
        <taxon>Chitinibacteraceae</taxon>
        <taxon>Silvimonas</taxon>
    </lineage>
</organism>
<dbReference type="Gene3D" id="1.10.530.10">
    <property type="match status" value="1"/>
</dbReference>
<accession>A0A840RG79</accession>
<dbReference type="Pfam" id="PF01464">
    <property type="entry name" value="SLT"/>
    <property type="match status" value="1"/>
</dbReference>
<dbReference type="Pfam" id="PF01476">
    <property type="entry name" value="LysM"/>
    <property type="match status" value="3"/>
</dbReference>
<dbReference type="Gene3D" id="3.10.350.10">
    <property type="entry name" value="LysM domain"/>
    <property type="match status" value="3"/>
</dbReference>
<comment type="caution">
    <text evidence="4">The sequence shown here is derived from an EMBL/GenBank/DDBJ whole genome shotgun (WGS) entry which is preliminary data.</text>
</comment>
<dbReference type="Proteomes" id="UP000543030">
    <property type="component" value="Unassembled WGS sequence"/>
</dbReference>
<comment type="similarity">
    <text evidence="1">Belongs to the transglycosylase Slt family.</text>
</comment>
<keyword evidence="5" id="KW-1185">Reference proteome</keyword>
<feature type="domain" description="LysM" evidence="3">
    <location>
        <begin position="342"/>
        <end position="386"/>
    </location>
</feature>
<dbReference type="FunFam" id="1.10.530.10:FF:000004">
    <property type="entry name" value="Membrane-bound lytic murein transglycosylase D"/>
    <property type="match status" value="1"/>
</dbReference>
<dbReference type="PANTHER" id="PTHR33734">
    <property type="entry name" value="LYSM DOMAIN-CONTAINING GPI-ANCHORED PROTEIN 2"/>
    <property type="match status" value="1"/>
</dbReference>
<dbReference type="CDD" id="cd16894">
    <property type="entry name" value="MltD-like"/>
    <property type="match status" value="1"/>
</dbReference>
<dbReference type="AlphaFoldDB" id="A0A840RG79"/>
<dbReference type="PROSITE" id="PS51782">
    <property type="entry name" value="LYSM"/>
    <property type="match status" value="3"/>
</dbReference>
<name>A0A840RG79_9NEIS</name>
<feature type="chain" id="PRO_5032983948" evidence="2">
    <location>
        <begin position="21"/>
        <end position="549"/>
    </location>
</feature>